<dbReference type="EMBL" id="VJXW01000005">
    <property type="protein sequence ID" value="TRW27033.1"/>
    <property type="molecule type" value="Genomic_DNA"/>
</dbReference>
<comment type="similarity">
    <text evidence="1">Belongs to the asp23 family.</text>
</comment>
<name>A0A552V981_9FIRM</name>
<dbReference type="RefSeq" id="WP_144397994.1">
    <property type="nucleotide sequence ID" value="NZ_VJXW01000005.1"/>
</dbReference>
<dbReference type="Proteomes" id="UP000319424">
    <property type="component" value="Unassembled WGS sequence"/>
</dbReference>
<reference evidence="2 3" key="1">
    <citation type="submission" date="2019-07" db="EMBL/GenBank/DDBJ databases">
        <title>Criibacterium bergeronii gen. nov., sp. nov. isolated from human clinical samples.</title>
        <authorList>
            <person name="Maheux A.F."/>
            <person name="Boudreau D.K."/>
            <person name="Berube E."/>
            <person name="Brodeur S."/>
            <person name="Bernard K.A."/>
            <person name="Abed J.Y."/>
            <person name="Ducrey E."/>
            <person name="Guay E.F."/>
            <person name="Raymond F."/>
            <person name="Corbeil J."/>
            <person name="Domingo M.-C."/>
            <person name="Roy P.H."/>
            <person name="Boissinot M."/>
            <person name="Tocheva E.I."/>
            <person name="Omar R.F."/>
        </authorList>
    </citation>
    <scope>NUCLEOTIDE SEQUENCE [LARGE SCALE GENOMIC DNA]</scope>
    <source>
        <strain evidence="2 3">CCRI-24246</strain>
    </source>
</reference>
<dbReference type="InterPro" id="IPR005531">
    <property type="entry name" value="Asp23"/>
</dbReference>
<proteinExistence type="inferred from homology"/>
<dbReference type="AlphaFoldDB" id="A0A552V981"/>
<evidence type="ECO:0000256" key="1">
    <source>
        <dbReference type="ARBA" id="ARBA00005721"/>
    </source>
</evidence>
<dbReference type="PANTHER" id="PTHR34297">
    <property type="entry name" value="HYPOTHETICAL CYTOSOLIC PROTEIN-RELATED"/>
    <property type="match status" value="1"/>
</dbReference>
<sequence>MSVSYKNQMGNVTIDKDVIKKIASYATKESYGLVGMASKDKKTGIVELLNFLDSSKGVNIEIQDDLVYVELFVIVQYGVKVSVVADNLIEKVKYDIENQTDLKVKKVTVNVQGVKVSK</sequence>
<gene>
    <name evidence="2" type="ORF">FL857_04815</name>
</gene>
<accession>A0A552V981</accession>
<comment type="caution">
    <text evidence="2">The sequence shown here is derived from an EMBL/GenBank/DDBJ whole genome shotgun (WGS) entry which is preliminary data.</text>
</comment>
<dbReference type="PANTHER" id="PTHR34297:SF2">
    <property type="entry name" value="ASP23_GLS24 FAMILY ENVELOPE STRESS RESPONSE PROTEIN"/>
    <property type="match status" value="1"/>
</dbReference>
<organism evidence="2 3">
    <name type="scientific">Criibacterium bergeronii</name>
    <dbReference type="NCBI Taxonomy" id="1871336"/>
    <lineage>
        <taxon>Bacteria</taxon>
        <taxon>Bacillati</taxon>
        <taxon>Bacillota</taxon>
        <taxon>Clostridia</taxon>
        <taxon>Peptostreptococcales</taxon>
        <taxon>Filifactoraceae</taxon>
        <taxon>Criibacterium</taxon>
    </lineage>
</organism>
<dbReference type="Pfam" id="PF03780">
    <property type="entry name" value="Asp23"/>
    <property type="match status" value="1"/>
</dbReference>
<protein>
    <submittedName>
        <fullName evidence="2">Asp23/Gls24 family envelope stress response protein</fullName>
    </submittedName>
</protein>
<evidence type="ECO:0000313" key="3">
    <source>
        <dbReference type="Proteomes" id="UP000319424"/>
    </source>
</evidence>
<evidence type="ECO:0000313" key="2">
    <source>
        <dbReference type="EMBL" id="TRW27033.1"/>
    </source>
</evidence>
<dbReference type="OrthoDB" id="9791482at2"/>